<feature type="compositionally biased region" description="Basic and acidic residues" evidence="1">
    <location>
        <begin position="1523"/>
        <end position="1540"/>
    </location>
</feature>
<feature type="compositionally biased region" description="Low complexity" evidence="1">
    <location>
        <begin position="1000"/>
        <end position="1009"/>
    </location>
</feature>
<feature type="compositionally biased region" description="Polar residues" evidence="1">
    <location>
        <begin position="74"/>
        <end position="86"/>
    </location>
</feature>
<feature type="compositionally biased region" description="Polar residues" evidence="1">
    <location>
        <begin position="973"/>
        <end position="982"/>
    </location>
</feature>
<gene>
    <name evidence="2" type="ORF">HETSPECPRED_008916</name>
</gene>
<feature type="compositionally biased region" description="Polar residues" evidence="1">
    <location>
        <begin position="1321"/>
        <end position="1333"/>
    </location>
</feature>
<feature type="compositionally biased region" description="Basic and acidic residues" evidence="1">
    <location>
        <begin position="932"/>
        <end position="948"/>
    </location>
</feature>
<feature type="compositionally biased region" description="Polar residues" evidence="1">
    <location>
        <begin position="902"/>
        <end position="918"/>
    </location>
</feature>
<feature type="compositionally biased region" description="Low complexity" evidence="1">
    <location>
        <begin position="676"/>
        <end position="687"/>
    </location>
</feature>
<keyword evidence="3" id="KW-1185">Reference proteome</keyword>
<feature type="region of interest" description="Disordered" evidence="1">
    <location>
        <begin position="1376"/>
        <end position="2182"/>
    </location>
</feature>
<feature type="compositionally biased region" description="Basic and acidic residues" evidence="1">
    <location>
        <begin position="1679"/>
        <end position="1695"/>
    </location>
</feature>
<feature type="compositionally biased region" description="Low complexity" evidence="1">
    <location>
        <begin position="1300"/>
        <end position="1316"/>
    </location>
</feature>
<feature type="compositionally biased region" description="Polar residues" evidence="1">
    <location>
        <begin position="651"/>
        <end position="665"/>
    </location>
</feature>
<feature type="compositionally biased region" description="Polar residues" evidence="1">
    <location>
        <begin position="143"/>
        <end position="172"/>
    </location>
</feature>
<feature type="compositionally biased region" description="Basic and acidic residues" evidence="1">
    <location>
        <begin position="125"/>
        <end position="134"/>
    </location>
</feature>
<feature type="compositionally biased region" description="Low complexity" evidence="1">
    <location>
        <begin position="2108"/>
        <end position="2141"/>
    </location>
</feature>
<feature type="compositionally biased region" description="Polar residues" evidence="1">
    <location>
        <begin position="754"/>
        <end position="783"/>
    </location>
</feature>
<sequence>MSTGGQQPTSFKTNVNRAKTKRWVEAKSYTYDGDDWGDADEYDEYGGYDEPPTPPKPTGLRQQGQSAGSISQSPYGSPTTPQQRWNETAGPDHGNVAAQTQQKYGLRSSTNPPPRGNQELGRSASFDRGDEKRAFSAGAYQPGNINSAASTSQQPYSTVNVQSPTQFNPNQMRQVQPDQRQIPQQRDQSRAESLDAYSSSGNYRGPYSYDEPRQAAAGNRTQSITSTTPSVDVYNRRDYTPPALPPPLNSQNSPPLVSGPVSQRPPRSSSLSQTTQPSIYNAPQGPGEALSEAALPQRERTSSNAEKPLPLIRPADIYRRMHEEKERERQSQESTRPSIDAVTSKAEDQITTTHSDLQEEELRYQGLPTGVMLIPSHQSTETGVLKEESVQSSHSGATIQGERGTIEDPHIDRQQTTSPIIASTSKQSSLLPMLPEVARMSAFGESFLGTSNEDDRAEAETDMPPASHQPSVGPTTVADGSITDLQHQPSSGFRSVVNQAFDITDDQIPPTPSTTAGSGIERSTSGGTSVISPIISRGPSTSKPESKLKDAAKQPLTTPVPEEVESPAESDAAFADYHEPGPAPFIPGHRRDLSTPSPGNSPARTPAVESNRQIRQPQEAEMAIASPIEPDDGSRKSPTKEADRVRGESPFSFNARNRNDTFNQSKVRDLAGKFESASSSRRGSDQSPTRRTGQLALTSQNKDSAAPTRPQGDRMESFRPRLPGGWESYASNAPLAASNRSLDIERRGPDSRQDNVNLFPQRSDDTGANSEIESPDTPTQGQHTEGKRESQNDPFSSVKAAGMALAGAFASVTGADPSASGESAGTGTNPARYLPNEPASKPRSRGTSINTNIHPEAARPPLPLASDDDDVSSVAPTPPLKNSQTLSKTTDSAEYFQHATIPDSSEVNDGSQQPTSVSRPPIPPHLSTDLGSHYESDRLRREIMRDLTPDVPSEPTTAESDSPYQDEPRLPASRTSQPQSAARESIVLPKEYESYWNGPSRQSLSQSSSGHDRISASLGLQEAPTTATMSEDPSTQSVDDPQVDLTSKRGDLLGIRPSLEPHRFSWEPSSPNQVPTVETAQEPIPNSPPLQSSYPQGHGPIESENADKEALQVSPREFPDSPTVKDPFGIESVDVRSREFGGLQAGTTSHKPTLPAVFGDRQASGFSSEKQSIPDSTETREFSRGRTPAEAMPQDETEELYEHSTLASSIAPKTDEPSSSIPAPSVQTSFQSKIPAFREILALKTPAERIRCFSEAREHFANTESDLRSWLTAMTNALPEHADVLANVGRPPAAIMGHKPSTSRLLSGLRSTGSPRPGISASDTGNSFSQGSSPLAGGSKISSHQVQAKSKDLLHSAGVFGGKANVAAKEFFSKGRSRLKEARGSDKDITPPSSPASMPSEMQPQDQPPFVQSMRRVSFDTSTVASEQPGYYRDGYQNRFEPVQQVADHTTLDVGGGSLSDSQEDHLEHSPRHTRDNHEDQPAKPSNLQSPIDYSLLSQAHGSILPDESGHGRDLASPSGNFPRRDSGRNRGPDSQEHANKKSLQNQPSARRYSPKEHTDSSAKENLPWATAPSTSHSRFDPLQENIKGMTIRLDPENSLSQPIKTERTSEDSNGTFHTAENAVRSRPGSAMVEESPETPKAKQSQPSSSEDAIFFNREDPSSTPILQSTTDGPTAQVQEREPSTDDLARSENDPYKPSPTTFDYLAREPSLDNIVSRISSDRSPSPVSPQHSIHNEPVRQQSTREPIYYGPQHDFDVKQTRNSALRHPGSSSLSGEVSGVSERPAFPQPSPNENQASKRIDTNVHTGRATGSYAEEQASPAINNTSERRSRSNRTSRNSVFFKNLGGSGTVGVPSIVSAVETQQQAPSYNKTTATESEKKSKRGSLFRSRPSDKSDDDTRGIASSSATGSVAPMDIWGQASPSTSKSSQLDGSLNSDSIKSRSKLNRASTSGNKVNEEGGKKKRFSAIGSIFGKRSSRNQPSPAIQARYVQAGPSDNSGAPPQPQYQTSYSPHVSSVDQRRPQPEFRQSQAQVDTSGSQRAEYSSPSRSDTIASQASTPVWSQAAQRVSQPRQPSYKEPSAYVQDSSLRQQATSPSNAIRPGPVRNSTSVSRSTPSDTPTTKTRTSLFSRSKSRESSTTGRNRDSPGKTWITSKDRDRQDRTGGSSGRQSLPVQATREPQRVLTFSQFGESHIDNNLDQQQQPSQNQSSDRQSHSSFNPHPQRTTSLGNNLQSRAPPRILTFNQFGENHIVESPSQRQLIHSSPQNKATQAQQPTVVTFQQFPSDPKSLPSQSSGRESPPPPPPPPKDDWHVSKARSSASQSIQADSSQQYGDTISRTSAPTAHSNHKPRSTSQPRPQPQAQAQQRQAPPPIQTEIPSGRLSTFNPASDSAESRKARQRELESVSPSTEKEMASVPARNDASSEEKIVMSSSSYPGQEWQPSFAYDD</sequence>
<feature type="compositionally biased region" description="Polar residues" evidence="1">
    <location>
        <begin position="1642"/>
        <end position="1651"/>
    </location>
</feature>
<evidence type="ECO:0000313" key="2">
    <source>
        <dbReference type="EMBL" id="CAF9909286.1"/>
    </source>
</evidence>
<comment type="caution">
    <text evidence="2">The sequence shown here is derived from an EMBL/GenBank/DDBJ whole genome shotgun (WGS) entry which is preliminary data.</text>
</comment>
<feature type="compositionally biased region" description="Basic and acidic residues" evidence="1">
    <location>
        <begin position="632"/>
        <end position="647"/>
    </location>
</feature>
<protein>
    <submittedName>
        <fullName evidence="2">Uncharacterized protein</fullName>
    </submittedName>
</protein>
<feature type="compositionally biased region" description="Polar residues" evidence="1">
    <location>
        <begin position="1"/>
        <end position="17"/>
    </location>
</feature>
<dbReference type="Proteomes" id="UP000664521">
    <property type="component" value="Unassembled WGS sequence"/>
</dbReference>
<feature type="compositionally biased region" description="Low complexity" evidence="1">
    <location>
        <begin position="2197"/>
        <end position="2211"/>
    </location>
</feature>
<feature type="compositionally biased region" description="Polar residues" evidence="1">
    <location>
        <begin position="1484"/>
        <end position="1501"/>
    </location>
</feature>
<feature type="compositionally biased region" description="Polar residues" evidence="1">
    <location>
        <begin position="1662"/>
        <end position="1678"/>
    </location>
</feature>
<feature type="compositionally biased region" description="Polar residues" evidence="1">
    <location>
        <begin position="2027"/>
        <end position="2074"/>
    </location>
</feature>
<feature type="region of interest" description="Disordered" evidence="1">
    <location>
        <begin position="1296"/>
        <end position="1348"/>
    </location>
</feature>
<feature type="compositionally biased region" description="Low complexity" evidence="1">
    <location>
        <begin position="173"/>
        <end position="186"/>
    </location>
</feature>
<feature type="compositionally biased region" description="Polar residues" evidence="1">
    <location>
        <begin position="513"/>
        <end position="531"/>
    </location>
</feature>
<feature type="compositionally biased region" description="Basic and acidic residues" evidence="1">
    <location>
        <begin position="1463"/>
        <end position="1482"/>
    </location>
</feature>
<feature type="compositionally biased region" description="Polar residues" evidence="1">
    <location>
        <begin position="880"/>
        <end position="892"/>
    </location>
</feature>
<feature type="compositionally biased region" description="Polar residues" evidence="1">
    <location>
        <begin position="2332"/>
        <end position="2345"/>
    </location>
</feature>
<feature type="compositionally biased region" description="Polar residues" evidence="1">
    <location>
        <begin position="954"/>
        <end position="963"/>
    </location>
</feature>
<feature type="compositionally biased region" description="Polar residues" evidence="1">
    <location>
        <begin position="1717"/>
        <end position="1745"/>
    </location>
</feature>
<feature type="compositionally biased region" description="Polar residues" evidence="1">
    <location>
        <begin position="414"/>
        <end position="427"/>
    </location>
</feature>
<feature type="compositionally biased region" description="Low complexity" evidence="1">
    <location>
        <begin position="1770"/>
        <end position="1783"/>
    </location>
</feature>
<dbReference type="OrthoDB" id="5151921at2759"/>
<feature type="compositionally biased region" description="Polar residues" evidence="1">
    <location>
        <begin position="820"/>
        <end position="829"/>
    </location>
</feature>
<feature type="compositionally biased region" description="Polar residues" evidence="1">
    <location>
        <begin position="1023"/>
        <end position="1039"/>
    </location>
</feature>
<feature type="compositionally biased region" description="Basic and acidic residues" evidence="1">
    <location>
        <begin position="1554"/>
        <end position="1563"/>
    </location>
</feature>
<feature type="region of interest" description="Disordered" evidence="1">
    <location>
        <begin position="1"/>
        <end position="357"/>
    </location>
</feature>
<feature type="compositionally biased region" description="Polar residues" evidence="1">
    <location>
        <begin position="594"/>
        <end position="616"/>
    </location>
</feature>
<evidence type="ECO:0000256" key="1">
    <source>
        <dbReference type="SAM" id="MobiDB-lite"/>
    </source>
</evidence>
<feature type="compositionally biased region" description="Basic and acidic residues" evidence="1">
    <location>
        <begin position="742"/>
        <end position="753"/>
    </location>
</feature>
<feature type="region of interest" description="Disordered" evidence="1">
    <location>
        <begin position="380"/>
        <end position="427"/>
    </location>
</feature>
<feature type="compositionally biased region" description="Polar residues" evidence="1">
    <location>
        <begin position="483"/>
        <end position="498"/>
    </location>
</feature>
<feature type="region of interest" description="Disordered" evidence="1">
    <location>
        <begin position="813"/>
        <end position="1128"/>
    </location>
</feature>
<feature type="compositionally biased region" description="Low complexity" evidence="1">
    <location>
        <begin position="2316"/>
        <end position="2331"/>
    </location>
</feature>
<proteinExistence type="predicted"/>
<feature type="region of interest" description="Disordered" evidence="1">
    <location>
        <begin position="2197"/>
        <end position="2234"/>
    </location>
</feature>
<feature type="compositionally biased region" description="Basic and acidic residues" evidence="1">
    <location>
        <begin position="1378"/>
        <end position="1389"/>
    </location>
</feature>
<feature type="region of interest" description="Disordered" evidence="1">
    <location>
        <begin position="2253"/>
        <end position="2448"/>
    </location>
</feature>
<feature type="compositionally biased region" description="Polar residues" evidence="1">
    <location>
        <begin position="219"/>
        <end position="230"/>
    </location>
</feature>
<organism evidence="2 3">
    <name type="scientific">Heterodermia speciosa</name>
    <dbReference type="NCBI Taxonomy" id="116794"/>
    <lineage>
        <taxon>Eukaryota</taxon>
        <taxon>Fungi</taxon>
        <taxon>Dikarya</taxon>
        <taxon>Ascomycota</taxon>
        <taxon>Pezizomycotina</taxon>
        <taxon>Lecanoromycetes</taxon>
        <taxon>OSLEUM clade</taxon>
        <taxon>Lecanoromycetidae</taxon>
        <taxon>Caliciales</taxon>
        <taxon>Physciaceae</taxon>
        <taxon>Heterodermia</taxon>
    </lineage>
</organism>
<feature type="compositionally biased region" description="Polar residues" evidence="1">
    <location>
        <begin position="1067"/>
        <end position="1079"/>
    </location>
</feature>
<feature type="compositionally biased region" description="Polar residues" evidence="1">
    <location>
        <begin position="1861"/>
        <end position="1871"/>
    </location>
</feature>
<feature type="compositionally biased region" description="Polar residues" evidence="1">
    <location>
        <begin position="97"/>
        <end position="110"/>
    </location>
</feature>
<feature type="compositionally biased region" description="Low complexity" evidence="1">
    <location>
        <begin position="249"/>
        <end position="278"/>
    </location>
</feature>
<name>A0A8H3EMB2_9LECA</name>
<evidence type="ECO:0000313" key="3">
    <source>
        <dbReference type="Proteomes" id="UP000664521"/>
    </source>
</evidence>
<feature type="compositionally biased region" description="Polar residues" evidence="1">
    <location>
        <begin position="2215"/>
        <end position="2234"/>
    </location>
</feature>
<feature type="compositionally biased region" description="Basic and acidic residues" evidence="1">
    <location>
        <begin position="1891"/>
        <end position="1901"/>
    </location>
</feature>
<feature type="compositionally biased region" description="Polar residues" evidence="1">
    <location>
        <begin position="1921"/>
        <end position="1939"/>
    </location>
</feature>
<feature type="region of interest" description="Disordered" evidence="1">
    <location>
        <begin position="445"/>
        <end position="799"/>
    </location>
</feature>
<feature type="compositionally biased region" description="Polar residues" evidence="1">
    <location>
        <begin position="2254"/>
        <end position="2297"/>
    </location>
</feature>
<dbReference type="EMBL" id="CAJPDS010000007">
    <property type="protein sequence ID" value="CAF9909286.1"/>
    <property type="molecule type" value="Genomic_DNA"/>
</dbReference>
<accession>A0A8H3EMB2</accession>
<feature type="compositionally biased region" description="Polar residues" evidence="1">
    <location>
        <begin position="1164"/>
        <end position="1176"/>
    </location>
</feature>
<feature type="compositionally biased region" description="Basic and acidic residues" evidence="1">
    <location>
        <begin position="404"/>
        <end position="413"/>
    </location>
</feature>
<feature type="compositionally biased region" description="Low complexity" evidence="1">
    <location>
        <begin position="62"/>
        <end position="73"/>
    </location>
</feature>
<reference evidence="2" key="1">
    <citation type="submission" date="2021-03" db="EMBL/GenBank/DDBJ databases">
        <authorList>
            <person name="Tagirdzhanova G."/>
        </authorList>
    </citation>
    <scope>NUCLEOTIDE SEQUENCE</scope>
</reference>
<feature type="compositionally biased region" description="Acidic residues" evidence="1">
    <location>
        <begin position="32"/>
        <end position="47"/>
    </location>
</feature>
<feature type="compositionally biased region" description="Polar residues" evidence="1">
    <location>
        <begin position="1217"/>
        <end position="1229"/>
    </location>
</feature>
<feature type="compositionally biased region" description="Polar residues" evidence="1">
    <location>
        <begin position="2084"/>
        <end position="2098"/>
    </location>
</feature>
<feature type="region of interest" description="Disordered" evidence="1">
    <location>
        <begin position="1141"/>
        <end position="1229"/>
    </location>
</feature>
<feature type="compositionally biased region" description="Basic and acidic residues" evidence="1">
    <location>
        <begin position="316"/>
        <end position="331"/>
    </location>
</feature>
<feature type="compositionally biased region" description="Basic and acidic residues" evidence="1">
    <location>
        <begin position="2392"/>
        <end position="2413"/>
    </location>
</feature>
<feature type="compositionally biased region" description="Polar residues" evidence="1">
    <location>
        <begin position="689"/>
        <end position="703"/>
    </location>
</feature>
<feature type="compositionally biased region" description="Polar residues" evidence="1">
    <location>
        <begin position="2381"/>
        <end position="2391"/>
    </location>
</feature>